<feature type="domain" description="Luciferase-like" evidence="5">
    <location>
        <begin position="20"/>
        <end position="229"/>
    </location>
</feature>
<geneLocation type="plasmid" evidence="6 9">
    <name>pJCM12687</name>
</geneLocation>
<evidence type="ECO:0000256" key="3">
    <source>
        <dbReference type="ARBA" id="ARBA00023002"/>
    </source>
</evidence>
<accession>A0A7I7WFC1</accession>
<keyword evidence="9" id="KW-1185">Reference proteome</keyword>
<dbReference type="GO" id="GO:0046306">
    <property type="term" value="P:alkanesulfonate catabolic process"/>
    <property type="evidence" value="ECO:0007669"/>
    <property type="project" value="TreeGrafter"/>
</dbReference>
<evidence type="ECO:0000313" key="8">
    <source>
        <dbReference type="Proteomes" id="UP000192441"/>
    </source>
</evidence>
<dbReference type="GO" id="GO:0008726">
    <property type="term" value="F:alkanesulfonate monooxygenase activity"/>
    <property type="evidence" value="ECO:0007669"/>
    <property type="project" value="TreeGrafter"/>
</dbReference>
<organism evidence="7 8">
    <name type="scientific">Mycobacterium branderi</name>
    <dbReference type="NCBI Taxonomy" id="43348"/>
    <lineage>
        <taxon>Bacteria</taxon>
        <taxon>Bacillati</taxon>
        <taxon>Actinomycetota</taxon>
        <taxon>Actinomycetes</taxon>
        <taxon>Mycobacteriales</taxon>
        <taxon>Mycobacteriaceae</taxon>
        <taxon>Mycobacterium</taxon>
    </lineage>
</organism>
<proteinExistence type="predicted"/>
<dbReference type="Proteomes" id="UP000467379">
    <property type="component" value="Plasmid pJCM12687"/>
</dbReference>
<dbReference type="Proteomes" id="UP000192441">
    <property type="component" value="Unassembled WGS sequence"/>
</dbReference>
<dbReference type="PANTHER" id="PTHR42847">
    <property type="entry name" value="ALKANESULFONATE MONOOXYGENASE"/>
    <property type="match status" value="1"/>
</dbReference>
<dbReference type="Pfam" id="PF00296">
    <property type="entry name" value="Bac_luciferase"/>
    <property type="match status" value="1"/>
</dbReference>
<reference evidence="6" key="3">
    <citation type="submission" date="2020-02" db="EMBL/GenBank/DDBJ databases">
        <authorList>
            <person name="Matsumoto Y."/>
            <person name="Kinjo T."/>
            <person name="Motooka D."/>
            <person name="Nabeya D."/>
            <person name="Jung N."/>
            <person name="Uechi K."/>
            <person name="Horii T."/>
            <person name="Iida T."/>
            <person name="Fujita J."/>
            <person name="Nakamura S."/>
        </authorList>
    </citation>
    <scope>NUCLEOTIDE SEQUENCE</scope>
    <source>
        <strain evidence="6">JCM 12687</strain>
        <plasmid evidence="6">pJCM12687</plasmid>
    </source>
</reference>
<sequence>MKFTLEYPSEIPDAAPGFLAPDVIRRLAVQAEECGFDAIAFSDHPAPSIKWRRAGGHDTVDPAAALSYVAADTRRIRLLTNLYVLPFRNPYLAAKNLTSLDILSGGRLTAGVGAGYLRSEFSALGVDFDQRAALLDNGLQALVRIWRRPDEPVTQDGFAATAPVWLSPPVQKPHPPIWIGGNSKAARRRVVQFGQGWCPVIAPAAMASSIRTAVIDGPATFGRAVEELRAELSAAGRDPYAVDIQIDVPVVDFDADDGVEQALQRIDEFADLGATWAIVHVDASSVDAAVDYLSAFSELVMGRRQPQRPVNVG</sequence>
<evidence type="ECO:0000313" key="6">
    <source>
        <dbReference type="EMBL" id="BBZ15557.1"/>
    </source>
</evidence>
<reference evidence="6 9" key="2">
    <citation type="journal article" date="2019" name="Emerg. Microbes Infect.">
        <title>Comprehensive subspecies identification of 175 nontuberculous mycobacteria species based on 7547 genomic profiles.</title>
        <authorList>
            <person name="Matsumoto Y."/>
            <person name="Kinjo T."/>
            <person name="Motooka D."/>
            <person name="Nabeya D."/>
            <person name="Jung N."/>
            <person name="Uechi K."/>
            <person name="Horii T."/>
            <person name="Iida T."/>
            <person name="Fujita J."/>
            <person name="Nakamura S."/>
        </authorList>
    </citation>
    <scope>NUCLEOTIDE SEQUENCE [LARGE SCALE GENOMIC DNA]</scope>
    <source>
        <strain evidence="6 9">JCM 12687</strain>
        <plasmid evidence="6">pJCM12687</plasmid>
    </source>
</reference>
<dbReference type="SUPFAM" id="SSF51679">
    <property type="entry name" value="Bacterial luciferase-like"/>
    <property type="match status" value="1"/>
</dbReference>
<evidence type="ECO:0000259" key="5">
    <source>
        <dbReference type="Pfam" id="PF00296"/>
    </source>
</evidence>
<dbReference type="EMBL" id="MVHM01000002">
    <property type="protein sequence ID" value="ORA40250.1"/>
    <property type="molecule type" value="Genomic_DNA"/>
</dbReference>
<keyword evidence="1" id="KW-0285">Flavoprotein</keyword>
<keyword evidence="4" id="KW-0503">Monooxygenase</keyword>
<evidence type="ECO:0000256" key="4">
    <source>
        <dbReference type="ARBA" id="ARBA00023033"/>
    </source>
</evidence>
<dbReference type="Gene3D" id="3.20.20.30">
    <property type="entry name" value="Luciferase-like domain"/>
    <property type="match status" value="1"/>
</dbReference>
<evidence type="ECO:0000256" key="2">
    <source>
        <dbReference type="ARBA" id="ARBA00022643"/>
    </source>
</evidence>
<dbReference type="EMBL" id="AP022607">
    <property type="protein sequence ID" value="BBZ15557.1"/>
    <property type="molecule type" value="Genomic_DNA"/>
</dbReference>
<protein>
    <submittedName>
        <fullName evidence="7">LLM class F420-dependent oxidoreductase</fullName>
    </submittedName>
</protein>
<keyword evidence="6" id="KW-0614">Plasmid</keyword>
<dbReference type="RefSeq" id="WP_083130638.1">
    <property type="nucleotide sequence ID" value="NZ_AP022607.1"/>
</dbReference>
<dbReference type="OrthoDB" id="5172444at2"/>
<reference evidence="7 8" key="1">
    <citation type="submission" date="2016-12" db="EMBL/GenBank/DDBJ databases">
        <title>The new phylogeny of genus Mycobacterium.</title>
        <authorList>
            <person name="Tortoli E."/>
            <person name="Trovato A."/>
            <person name="Cirillo D.M."/>
        </authorList>
    </citation>
    <scope>NUCLEOTIDE SEQUENCE [LARGE SCALE GENOMIC DNA]</scope>
    <source>
        <strain evidence="7 8">DSM 44624</strain>
    </source>
</reference>
<dbReference type="InterPro" id="IPR011251">
    <property type="entry name" value="Luciferase-like_dom"/>
</dbReference>
<dbReference type="PANTHER" id="PTHR42847:SF4">
    <property type="entry name" value="ALKANESULFONATE MONOOXYGENASE-RELATED"/>
    <property type="match status" value="1"/>
</dbReference>
<dbReference type="AlphaFoldDB" id="A0A7I7WFC1"/>
<keyword evidence="2" id="KW-0288">FMN</keyword>
<dbReference type="NCBIfam" id="TIGR03619">
    <property type="entry name" value="F420_Rv2161c"/>
    <property type="match status" value="1"/>
</dbReference>
<keyword evidence="3" id="KW-0560">Oxidoreductase</keyword>
<evidence type="ECO:0000256" key="1">
    <source>
        <dbReference type="ARBA" id="ARBA00022630"/>
    </source>
</evidence>
<dbReference type="InterPro" id="IPR019921">
    <property type="entry name" value="Lucif-like_OxRdtase_Rv2161c"/>
</dbReference>
<name>A0A7I7WFC1_9MYCO</name>
<gene>
    <name evidence="7" type="ORF">BST20_06755</name>
    <name evidence="6" type="ORF">MBRA_57520</name>
</gene>
<evidence type="ECO:0000313" key="7">
    <source>
        <dbReference type="EMBL" id="ORA40250.1"/>
    </source>
</evidence>
<evidence type="ECO:0000313" key="9">
    <source>
        <dbReference type="Proteomes" id="UP000467379"/>
    </source>
</evidence>
<dbReference type="InterPro" id="IPR036661">
    <property type="entry name" value="Luciferase-like_sf"/>
</dbReference>
<dbReference type="InterPro" id="IPR050172">
    <property type="entry name" value="SsuD_RutA_monooxygenase"/>
</dbReference>